<dbReference type="GO" id="GO:0004673">
    <property type="term" value="F:protein histidine kinase activity"/>
    <property type="evidence" value="ECO:0007669"/>
    <property type="project" value="UniProtKB-EC"/>
</dbReference>
<sequence>MTLLDPSMSDDTSRTLNSDVLEFIQFHFSVLQDVFSKLDAYNVDPQILKEVLTPLYEIRHRYSDYGDSPAMQIFHYLENIVKTVSKGKESVYTGLSYALNVFEVIEGGLDGATDFESCFQEEDLEFVKTIYHMFTSEKEEKRILTERERATVDKVFKEVTFYDFAFIDADQRMLLEDFIEEALEPMEEIEDKLIAAESDPSVLEIDTVFRQLHSIKGTSSFLGLRSIQHVSHAGENLLDKARSNPSFLSEQVIKLSLRVIDMVRLLFSNLTMKLEQSKDQKARFPAVIEMEPLLRAIEFVLEGKDVDLLNLGEIESKFILDTSDSSDSKDSKESTIRISTAKMEELYSMIGELTVLVNAIKEDPTFANARFQSKNKIDKLVRVTDNLRTKVVDTHMLPLGGIYKRLQRLISDLARKCNKKIVFLSEGEEIEIHKSTFEILYNFLVHMIRNSVDHGLENSEQRKSEGKPEEGSISLITRVTSDTITLVLSDDGQGLNRDAIIAKAIEKDLLGEDEKISDEEAYGLIFQPGFSTAKEVSDLSGRGVGMDVVKTAITQLNGEISVNSVPGMGTSFTIDIPLMTSTSIIDGLVARVGDTYLILPIFSVEHTFCPMPDEIKKIQGSQGEFVVYRDAIIPIIRLSSFFNINESEQKQNSVIFVVRVEGKLFGLIVDELLSQQQVVVENLKEHFEHLIGISGGAILGNGRFGLILDTKMIIESWQFPN</sequence>
<comment type="caution">
    <text evidence="12">The sequence shown here is derived from an EMBL/GenBank/DDBJ whole genome shotgun (WGS) entry which is preliminary data.</text>
</comment>
<dbReference type="InterPro" id="IPR036641">
    <property type="entry name" value="HPT_dom_sf"/>
</dbReference>
<dbReference type="PRINTS" id="PR00344">
    <property type="entry name" value="BCTRLSENSOR"/>
</dbReference>
<keyword evidence="6" id="KW-0418">Kinase</keyword>
<reference evidence="13" key="1">
    <citation type="submission" date="2017-08" db="EMBL/GenBank/DDBJ databases">
        <title>A dynamic microbial community with high functional redundancy inhabits the cold, oxic subseafloor aquifer.</title>
        <authorList>
            <person name="Tully B.J."/>
            <person name="Wheat C.G."/>
            <person name="Glazer B.T."/>
            <person name="Huber J.A."/>
        </authorList>
    </citation>
    <scope>NUCLEOTIDE SEQUENCE [LARGE SCALE GENOMIC DNA]</scope>
</reference>
<evidence type="ECO:0000256" key="4">
    <source>
        <dbReference type="ARBA" id="ARBA00022679"/>
    </source>
</evidence>
<evidence type="ECO:0000256" key="6">
    <source>
        <dbReference type="ARBA" id="ARBA00022777"/>
    </source>
</evidence>
<evidence type="ECO:0000256" key="7">
    <source>
        <dbReference type="ARBA" id="ARBA00035100"/>
    </source>
</evidence>
<accession>A0A2A4TAU7</accession>
<evidence type="ECO:0000313" key="12">
    <source>
        <dbReference type="EMBL" id="PCI30740.1"/>
    </source>
</evidence>
<evidence type="ECO:0000259" key="10">
    <source>
        <dbReference type="PROSITE" id="PS50851"/>
    </source>
</evidence>
<dbReference type="SUPFAM" id="SSF55874">
    <property type="entry name" value="ATPase domain of HSP90 chaperone/DNA topoisomerase II/histidine kinase"/>
    <property type="match status" value="1"/>
</dbReference>
<dbReference type="InterPro" id="IPR005467">
    <property type="entry name" value="His_kinase_dom"/>
</dbReference>
<gene>
    <name evidence="12" type="ORF">COB67_00900</name>
</gene>
<dbReference type="InterPro" id="IPR036890">
    <property type="entry name" value="HATPase_C_sf"/>
</dbReference>
<dbReference type="GO" id="GO:0006935">
    <property type="term" value="P:chemotaxis"/>
    <property type="evidence" value="ECO:0007669"/>
    <property type="project" value="InterPro"/>
</dbReference>
<keyword evidence="5" id="KW-0547">Nucleotide-binding</keyword>
<comment type="catalytic activity">
    <reaction evidence="1">
        <text>ATP + protein L-histidine = ADP + protein N-phospho-L-histidine.</text>
        <dbReference type="EC" id="2.7.13.3"/>
    </reaction>
</comment>
<dbReference type="EC" id="2.7.13.3" evidence="2"/>
<dbReference type="InterPro" id="IPR002545">
    <property type="entry name" value="CheW-lke_dom"/>
</dbReference>
<dbReference type="PROSITE" id="PS50109">
    <property type="entry name" value="HIS_KIN"/>
    <property type="match status" value="1"/>
</dbReference>
<dbReference type="InterPro" id="IPR051315">
    <property type="entry name" value="Bact_Chemotaxis_CheA"/>
</dbReference>
<dbReference type="FunFam" id="3.30.565.10:FF:000016">
    <property type="entry name" value="Chemotaxis protein CheA, putative"/>
    <property type="match status" value="1"/>
</dbReference>
<evidence type="ECO:0000256" key="2">
    <source>
        <dbReference type="ARBA" id="ARBA00012438"/>
    </source>
</evidence>
<evidence type="ECO:0000256" key="3">
    <source>
        <dbReference type="ARBA" id="ARBA00022553"/>
    </source>
</evidence>
<dbReference type="InterPro" id="IPR004358">
    <property type="entry name" value="Sig_transdc_His_kin-like_C"/>
</dbReference>
<evidence type="ECO:0000256" key="8">
    <source>
        <dbReference type="PROSITE-ProRule" id="PRU00110"/>
    </source>
</evidence>
<dbReference type="PROSITE" id="PS50851">
    <property type="entry name" value="CHEW"/>
    <property type="match status" value="1"/>
</dbReference>
<dbReference type="InterPro" id="IPR036061">
    <property type="entry name" value="CheW-like_dom_sf"/>
</dbReference>
<dbReference type="PROSITE" id="PS50894">
    <property type="entry name" value="HPT"/>
    <property type="match status" value="1"/>
</dbReference>
<proteinExistence type="predicted"/>
<evidence type="ECO:0000259" key="9">
    <source>
        <dbReference type="PROSITE" id="PS50109"/>
    </source>
</evidence>
<dbReference type="Gene3D" id="2.30.30.40">
    <property type="entry name" value="SH3 Domains"/>
    <property type="match status" value="1"/>
</dbReference>
<dbReference type="Gene3D" id="3.30.565.10">
    <property type="entry name" value="Histidine kinase-like ATPase, C-terminal domain"/>
    <property type="match status" value="1"/>
</dbReference>
<keyword evidence="4" id="KW-0808">Transferase</keyword>
<dbReference type="SMART" id="SM00073">
    <property type="entry name" value="HPT"/>
    <property type="match status" value="1"/>
</dbReference>
<dbReference type="CDD" id="cd00088">
    <property type="entry name" value="HPT"/>
    <property type="match status" value="1"/>
</dbReference>
<dbReference type="Pfam" id="PF02518">
    <property type="entry name" value="HATPase_c"/>
    <property type="match status" value="1"/>
</dbReference>
<comment type="function">
    <text evidence="7">Involved in the transmission of sensory signals from the chemoreceptors to the flagellar motors. CheA is autophosphorylated; it can transfer its phosphate group to either CheB or CheY.</text>
</comment>
<keyword evidence="3 8" id="KW-0597">Phosphoprotein</keyword>
<dbReference type="InterPro" id="IPR008207">
    <property type="entry name" value="Sig_transdc_His_kin_Hpt_dom"/>
</dbReference>
<dbReference type="GO" id="GO:0000160">
    <property type="term" value="P:phosphorelay signal transduction system"/>
    <property type="evidence" value="ECO:0007669"/>
    <property type="project" value="InterPro"/>
</dbReference>
<feature type="domain" description="Histidine kinase" evidence="9">
    <location>
        <begin position="341"/>
        <end position="580"/>
    </location>
</feature>
<feature type="modified residue" description="Phosphohistidine" evidence="8">
    <location>
        <position position="213"/>
    </location>
</feature>
<dbReference type="SUPFAM" id="SSF47226">
    <property type="entry name" value="Histidine-containing phosphotransfer domain, HPT domain"/>
    <property type="match status" value="1"/>
</dbReference>
<evidence type="ECO:0000256" key="1">
    <source>
        <dbReference type="ARBA" id="ARBA00000085"/>
    </source>
</evidence>
<dbReference type="SUPFAM" id="SSF50341">
    <property type="entry name" value="CheW-like"/>
    <property type="match status" value="1"/>
</dbReference>
<dbReference type="Pfam" id="PF01584">
    <property type="entry name" value="CheW"/>
    <property type="match status" value="1"/>
</dbReference>
<protein>
    <recommendedName>
        <fullName evidence="2">histidine kinase</fullName>
        <ecNumber evidence="2">2.7.13.3</ecNumber>
    </recommendedName>
</protein>
<name>A0A2A4TAU7_9DELT</name>
<dbReference type="AlphaFoldDB" id="A0A2A4TAU7"/>
<dbReference type="PANTHER" id="PTHR43395:SF10">
    <property type="entry name" value="CHEMOTAXIS PROTEIN CHEA"/>
    <property type="match status" value="1"/>
</dbReference>
<dbReference type="SMART" id="SM00387">
    <property type="entry name" value="HATPase_c"/>
    <property type="match status" value="1"/>
</dbReference>
<dbReference type="Pfam" id="PF01627">
    <property type="entry name" value="Hpt"/>
    <property type="match status" value="1"/>
</dbReference>
<dbReference type="SMART" id="SM00260">
    <property type="entry name" value="CheW"/>
    <property type="match status" value="1"/>
</dbReference>
<dbReference type="PANTHER" id="PTHR43395">
    <property type="entry name" value="SENSOR HISTIDINE KINASE CHEA"/>
    <property type="match status" value="1"/>
</dbReference>
<dbReference type="Proteomes" id="UP000218113">
    <property type="component" value="Unassembled WGS sequence"/>
</dbReference>
<organism evidence="12 13">
    <name type="scientific">SAR324 cluster bacterium</name>
    <dbReference type="NCBI Taxonomy" id="2024889"/>
    <lineage>
        <taxon>Bacteria</taxon>
        <taxon>Deltaproteobacteria</taxon>
        <taxon>SAR324 cluster</taxon>
    </lineage>
</organism>
<dbReference type="EMBL" id="NVSR01000002">
    <property type="protein sequence ID" value="PCI30740.1"/>
    <property type="molecule type" value="Genomic_DNA"/>
</dbReference>
<feature type="domain" description="CheW-like" evidence="10">
    <location>
        <begin position="584"/>
        <end position="719"/>
    </location>
</feature>
<dbReference type="Gene3D" id="1.20.120.160">
    <property type="entry name" value="HPT domain"/>
    <property type="match status" value="1"/>
</dbReference>
<evidence type="ECO:0000259" key="11">
    <source>
        <dbReference type="PROSITE" id="PS50894"/>
    </source>
</evidence>
<dbReference type="InterPro" id="IPR003594">
    <property type="entry name" value="HATPase_dom"/>
</dbReference>
<evidence type="ECO:0000313" key="13">
    <source>
        <dbReference type="Proteomes" id="UP000218113"/>
    </source>
</evidence>
<feature type="domain" description="HPt" evidence="11">
    <location>
        <begin position="167"/>
        <end position="270"/>
    </location>
</feature>
<evidence type="ECO:0000256" key="5">
    <source>
        <dbReference type="ARBA" id="ARBA00022741"/>
    </source>
</evidence>